<dbReference type="KEGG" id="vg:80541301"/>
<dbReference type="GeneID" id="80541301"/>
<keyword evidence="2" id="KW-1185">Reference proteome</keyword>
<organism evidence="1 2">
    <name type="scientific">Chrysodeixis includens nucleopolyhedrovirus</name>
    <dbReference type="NCBI Taxonomy" id="1207438"/>
    <lineage>
        <taxon>Viruses</taxon>
        <taxon>Viruses incertae sedis</taxon>
        <taxon>Naldaviricetes</taxon>
        <taxon>Lefavirales</taxon>
        <taxon>Baculoviridae</taxon>
        <taxon>Alphabaculovirus</taxon>
        <taxon>Alphabaculovirus chrincludentis</taxon>
        <taxon>Alphabaculovirus alterchrincludentis</taxon>
    </lineage>
</organism>
<dbReference type="RefSeq" id="YP_010802531.1">
    <property type="nucleotide sequence ID" value="NC_077025.1"/>
</dbReference>
<name>A0A5B8YRB6_9ABAC</name>
<dbReference type="InterPro" id="IPR007748">
    <property type="entry name" value="AcMNPV_Orf109"/>
</dbReference>
<sequence>MSCPFNIKVIISDRFFIFPYEYVVPQTDLGGAPVRNLVVYVPEESDVQYVDTRRFSNIFDSVLVYRHEFTDKVESRAPKKNGIATIVYWNPILPITEIGAGETRVFSVLLTDLNYDCHTMIIDPNVPVCPVQLMNKSLRSYIPIAGETPLQYLDELLDDNKNNFLICFYRETSNAYRLLNIKRILTIFEFRKVAARYAFDMPDVQLYRIYNELKFETIRRLMKGDVTPKCIQLNMDSLQYVRRARNLLGIPDGAQTIVTLVRMFQKLIAQYFLVPDVIIKLNTIDRQRNVRLYCKNDSFAISSYGPVPNNTVDDNPIPFDYSDINTPAHLINVREKIYTVSRIENLTVTAARYNYFF</sequence>
<accession>A0A5B8YRB6</accession>
<dbReference type="Proteomes" id="UP001162233">
    <property type="component" value="Segment"/>
</dbReference>
<proteinExistence type="predicted"/>
<evidence type="ECO:0000313" key="2">
    <source>
        <dbReference type="Proteomes" id="UP001162233"/>
    </source>
</evidence>
<protein>
    <submittedName>
        <fullName evidence="1">ODV-EC43</fullName>
    </submittedName>
</protein>
<dbReference type="EMBL" id="MK746083">
    <property type="protein sequence ID" value="QED40615.1"/>
    <property type="molecule type" value="Genomic_DNA"/>
</dbReference>
<evidence type="ECO:0000313" key="1">
    <source>
        <dbReference type="EMBL" id="QED40615.1"/>
    </source>
</evidence>
<reference evidence="1" key="1">
    <citation type="journal article" date="2019" name="Viruses">
        <title>A Novel Alphabaculovirus from the Soybean Looper, Chrysodeixis includens, that Produces Tetrahedral Occlusion Bodies and Encodes Two Copies of he65.</title>
        <authorList>
            <person name="Harrison R.L."/>
            <person name="Rowley D.L."/>
            <person name="Popham H.J.R."/>
        </authorList>
    </citation>
    <scope>NUCLEOTIDE SEQUENCE</scope>
    <source>
        <strain evidence="1">ChinNPV-1</strain>
    </source>
</reference>
<dbReference type="Pfam" id="PF05054">
    <property type="entry name" value="AcMNPV_Ac109"/>
    <property type="match status" value="2"/>
</dbReference>